<dbReference type="InterPro" id="IPR001254">
    <property type="entry name" value="Trypsin_dom"/>
</dbReference>
<keyword evidence="1" id="KW-1015">Disulfide bond</keyword>
<name>A0A974CHN6_XENLA</name>
<dbReference type="SUPFAM" id="SSF50494">
    <property type="entry name" value="Trypsin-like serine proteases"/>
    <property type="match status" value="1"/>
</dbReference>
<evidence type="ECO:0000259" key="3">
    <source>
        <dbReference type="PROSITE" id="PS50240"/>
    </source>
</evidence>
<dbReference type="PROSITE" id="PS00134">
    <property type="entry name" value="TRYPSIN_HIS"/>
    <property type="match status" value="1"/>
</dbReference>
<dbReference type="CDD" id="cd00190">
    <property type="entry name" value="Tryp_SPc"/>
    <property type="match status" value="1"/>
</dbReference>
<evidence type="ECO:0000256" key="2">
    <source>
        <dbReference type="SAM" id="SignalP"/>
    </source>
</evidence>
<dbReference type="InterPro" id="IPR001314">
    <property type="entry name" value="Peptidase_S1A"/>
</dbReference>
<dbReference type="GO" id="GO:0004252">
    <property type="term" value="F:serine-type endopeptidase activity"/>
    <property type="evidence" value="ECO:0007669"/>
    <property type="project" value="InterPro"/>
</dbReference>
<dbReference type="GO" id="GO:0006508">
    <property type="term" value="P:proteolysis"/>
    <property type="evidence" value="ECO:0007669"/>
    <property type="project" value="InterPro"/>
</dbReference>
<evidence type="ECO:0000313" key="5">
    <source>
        <dbReference type="Proteomes" id="UP000694892"/>
    </source>
</evidence>
<dbReference type="AlphaFoldDB" id="A0A974CHN6"/>
<protein>
    <recommendedName>
        <fullName evidence="3">Peptidase S1 domain-containing protein</fullName>
    </recommendedName>
</protein>
<keyword evidence="2" id="KW-0732">Signal</keyword>
<dbReference type="PANTHER" id="PTHR24257">
    <property type="entry name" value="CHYMOTRYPSIN-LIKE ELASTASE FAMILY MEMBER"/>
    <property type="match status" value="1"/>
</dbReference>
<dbReference type="InterPro" id="IPR018114">
    <property type="entry name" value="TRYPSIN_HIS"/>
</dbReference>
<dbReference type="InterPro" id="IPR043504">
    <property type="entry name" value="Peptidase_S1_PA_chymotrypsin"/>
</dbReference>
<dbReference type="Proteomes" id="UP000694892">
    <property type="component" value="Chromosome 7L"/>
</dbReference>
<feature type="signal peptide" evidence="2">
    <location>
        <begin position="1"/>
        <end position="16"/>
    </location>
</feature>
<feature type="chain" id="PRO_5037286327" description="Peptidase S1 domain-containing protein" evidence="2">
    <location>
        <begin position="17"/>
        <end position="229"/>
    </location>
</feature>
<organism evidence="4 5">
    <name type="scientific">Xenopus laevis</name>
    <name type="common">African clawed frog</name>
    <dbReference type="NCBI Taxonomy" id="8355"/>
    <lineage>
        <taxon>Eukaryota</taxon>
        <taxon>Metazoa</taxon>
        <taxon>Chordata</taxon>
        <taxon>Craniata</taxon>
        <taxon>Vertebrata</taxon>
        <taxon>Euteleostomi</taxon>
        <taxon>Amphibia</taxon>
        <taxon>Batrachia</taxon>
        <taxon>Anura</taxon>
        <taxon>Pipoidea</taxon>
        <taxon>Pipidae</taxon>
        <taxon>Xenopodinae</taxon>
        <taxon>Xenopus</taxon>
        <taxon>Xenopus</taxon>
    </lineage>
</organism>
<dbReference type="InterPro" id="IPR009003">
    <property type="entry name" value="Peptidase_S1_PA"/>
</dbReference>
<evidence type="ECO:0000256" key="1">
    <source>
        <dbReference type="ARBA" id="ARBA00023157"/>
    </source>
</evidence>
<proteinExistence type="predicted"/>
<evidence type="ECO:0000313" key="4">
    <source>
        <dbReference type="EMBL" id="OCT73538.1"/>
    </source>
</evidence>
<dbReference type="InterPro" id="IPR050850">
    <property type="entry name" value="Peptidase_S1_Elastase_sf"/>
</dbReference>
<reference evidence="5" key="1">
    <citation type="journal article" date="2016" name="Nature">
        <title>Genome evolution in the allotetraploid frog Xenopus laevis.</title>
        <authorList>
            <person name="Session A.M."/>
            <person name="Uno Y."/>
            <person name="Kwon T."/>
            <person name="Chapman J.A."/>
            <person name="Toyoda A."/>
            <person name="Takahashi S."/>
            <person name="Fukui A."/>
            <person name="Hikosaka A."/>
            <person name="Suzuki A."/>
            <person name="Kondo M."/>
            <person name="van Heeringen S.J."/>
            <person name="Quigley I."/>
            <person name="Heinz S."/>
            <person name="Ogino H."/>
            <person name="Ochi H."/>
            <person name="Hellsten U."/>
            <person name="Lyons J.B."/>
            <person name="Simakov O."/>
            <person name="Putnam N."/>
            <person name="Stites J."/>
            <person name="Kuroki Y."/>
            <person name="Tanaka T."/>
            <person name="Michiue T."/>
            <person name="Watanabe M."/>
            <person name="Bogdanovic O."/>
            <person name="Lister R."/>
            <person name="Georgiou G."/>
            <person name="Paranjpe S.S."/>
            <person name="van Kruijsbergen I."/>
            <person name="Shu S."/>
            <person name="Carlson J."/>
            <person name="Kinoshita T."/>
            <person name="Ohta Y."/>
            <person name="Mawaribuchi S."/>
            <person name="Jenkins J."/>
            <person name="Grimwood J."/>
            <person name="Schmutz J."/>
            <person name="Mitros T."/>
            <person name="Mozaffari S.V."/>
            <person name="Suzuki Y."/>
            <person name="Haramoto Y."/>
            <person name="Yamamoto T.S."/>
            <person name="Takagi C."/>
            <person name="Heald R."/>
            <person name="Miller K."/>
            <person name="Haudenschild C."/>
            <person name="Kitzman J."/>
            <person name="Nakayama T."/>
            <person name="Izutsu Y."/>
            <person name="Robert J."/>
            <person name="Fortriede J."/>
            <person name="Burns K."/>
            <person name="Lotay V."/>
            <person name="Karimi K."/>
            <person name="Yasuoka Y."/>
            <person name="Dichmann D.S."/>
            <person name="Flajnik M.F."/>
            <person name="Houston D.W."/>
            <person name="Shendure J."/>
            <person name="DuPasquier L."/>
            <person name="Vize P.D."/>
            <person name="Zorn A.M."/>
            <person name="Ito M."/>
            <person name="Marcotte E.M."/>
            <person name="Wallingford J.B."/>
            <person name="Ito Y."/>
            <person name="Asashima M."/>
            <person name="Ueno N."/>
            <person name="Matsuda Y."/>
            <person name="Veenstra G.J."/>
            <person name="Fujiyama A."/>
            <person name="Harland R.M."/>
            <person name="Taira M."/>
            <person name="Rokhsar D.S."/>
        </authorList>
    </citation>
    <scope>NUCLEOTIDE SEQUENCE [LARGE SCALE GENOMIC DNA]</scope>
    <source>
        <strain evidence="5">J</strain>
    </source>
</reference>
<dbReference type="PRINTS" id="PR00722">
    <property type="entry name" value="CHYMOTRYPSIN"/>
</dbReference>
<dbReference type="SMART" id="SM00020">
    <property type="entry name" value="Tryp_SPc"/>
    <property type="match status" value="1"/>
</dbReference>
<dbReference type="OMA" id="GCNYCHK"/>
<dbReference type="FunFam" id="2.40.10.10:FF:000004">
    <property type="entry name" value="Tryptase gamma 1"/>
    <property type="match status" value="1"/>
</dbReference>
<dbReference type="PANTHER" id="PTHR24257:SF29">
    <property type="entry name" value="CHYMOTRYPSIN-LIKE ELASTASE FAMILY MEMBER 2A"/>
    <property type="match status" value="1"/>
</dbReference>
<dbReference type="Gene3D" id="2.40.10.10">
    <property type="entry name" value="Trypsin-like serine proteases"/>
    <property type="match status" value="2"/>
</dbReference>
<gene>
    <name evidence="4" type="ORF">XELAEV_18036516mg</name>
</gene>
<accession>A0A974CHN6</accession>
<dbReference type="GO" id="GO:0005615">
    <property type="term" value="C:extracellular space"/>
    <property type="evidence" value="ECO:0007669"/>
    <property type="project" value="TreeGrafter"/>
</dbReference>
<sequence length="229" mass="25046">MTPLLVLALCVTAVDKLFTVTFSVAYGYNCGVATYQPAESRVVNGQEVVSVQYIYYGLWYHTCGGTLIAHKWVLTAAHCISKENTYRVQLGKHDLQQVDSGQLTINVVGLFNHEQWDENDVAKGYDITLLKLEIEVPYSDTITLACLPPDGYILPHQFGCYVTGWGYLQTSGPPAGKLQQGLLSVVDYQTCSQPDWWGSIVKTNMICAGGDGIVASCYGDSGGTTQLQE</sequence>
<dbReference type="Pfam" id="PF00089">
    <property type="entry name" value="Trypsin"/>
    <property type="match status" value="1"/>
</dbReference>
<dbReference type="EMBL" id="CM004478">
    <property type="protein sequence ID" value="OCT73538.1"/>
    <property type="molecule type" value="Genomic_DNA"/>
</dbReference>
<dbReference type="PROSITE" id="PS50240">
    <property type="entry name" value="TRYPSIN_DOM"/>
    <property type="match status" value="1"/>
</dbReference>
<feature type="domain" description="Peptidase S1" evidence="3">
    <location>
        <begin position="42"/>
        <end position="229"/>
    </location>
</feature>